<reference evidence="3" key="1">
    <citation type="submission" date="2016-01" db="EMBL/GenBank/DDBJ databases">
        <authorList>
            <person name="Mitreva M."/>
            <person name="Pepin K.H."/>
            <person name="Mihindukulasuriya K.A."/>
            <person name="Fulton R."/>
            <person name="Fronick C."/>
            <person name="O'Laughlin M."/>
            <person name="Miner T."/>
            <person name="Herter B."/>
            <person name="Rosa B.A."/>
            <person name="Cordes M."/>
            <person name="Tomlinson C."/>
            <person name="Wollam A."/>
            <person name="Palsikar V.B."/>
            <person name="Mardis E.R."/>
            <person name="Wilson R.K."/>
        </authorList>
    </citation>
    <scope>NUCLEOTIDE SEQUENCE [LARGE SCALE GENOMIC DNA]</scope>
    <source>
        <strain evidence="3">KA00274</strain>
    </source>
</reference>
<dbReference type="SUPFAM" id="SSF56235">
    <property type="entry name" value="N-terminal nucleophile aminohydrolases (Ntn hydrolases)"/>
    <property type="match status" value="1"/>
</dbReference>
<dbReference type="InterPro" id="IPR029055">
    <property type="entry name" value="Ntn_hydrolases_N"/>
</dbReference>
<keyword evidence="3" id="KW-1185">Reference proteome</keyword>
<dbReference type="PATRIC" id="fig|1497955.3.peg.686"/>
<comment type="caution">
    <text evidence="2">The sequence shown here is derived from an EMBL/GenBank/DDBJ whole genome shotgun (WGS) entry which is preliminary data.</text>
</comment>
<dbReference type="EMBL" id="LSCV01000017">
    <property type="protein sequence ID" value="KXB41332.1"/>
    <property type="molecule type" value="Genomic_DNA"/>
</dbReference>
<evidence type="ECO:0000259" key="1">
    <source>
        <dbReference type="Pfam" id="PF03417"/>
    </source>
</evidence>
<sequence length="138" mass="15363">MGIKKADEPLQLKKKINLLAAAYTPLDGINEKGLSVGICMTYQGPGKKGNIATDQQTDKKDITSTILLRLMLDKAATVDEAIQIAQSYDMHIPLNLPSITWSQIQVARVLYLNMLARKMRQTLILLSVSLKYSTMTLR</sequence>
<evidence type="ECO:0000313" key="3">
    <source>
        <dbReference type="Proteomes" id="UP000070080"/>
    </source>
</evidence>
<gene>
    <name evidence="2" type="ORF">HMPREF1872_00711</name>
</gene>
<dbReference type="Gene3D" id="3.60.60.10">
    <property type="entry name" value="Penicillin V Acylase, Chain A"/>
    <property type="match status" value="1"/>
</dbReference>
<dbReference type="AlphaFoldDB" id="A0A133YDQ5"/>
<evidence type="ECO:0000313" key="2">
    <source>
        <dbReference type="EMBL" id="KXB41332.1"/>
    </source>
</evidence>
<dbReference type="STRING" id="1497955.HMPREF1872_00711"/>
<feature type="domain" description="Peptidase C45 hydrolase" evidence="1">
    <location>
        <begin position="27"/>
        <end position="88"/>
    </location>
</feature>
<protein>
    <recommendedName>
        <fullName evidence="1">Peptidase C45 hydrolase domain-containing protein</fullName>
    </recommendedName>
</protein>
<dbReference type="RefSeq" id="WP_066713942.1">
    <property type="nucleotide sequence ID" value="NZ_JARFNM010000001.1"/>
</dbReference>
<accession>A0A133YDQ5</accession>
<name>A0A133YDQ5_9FIRM</name>
<proteinExistence type="predicted"/>
<dbReference type="Pfam" id="PF03417">
    <property type="entry name" value="AAT"/>
    <property type="match status" value="1"/>
</dbReference>
<dbReference type="Proteomes" id="UP000070080">
    <property type="component" value="Unassembled WGS sequence"/>
</dbReference>
<dbReference type="InterPro" id="IPR005079">
    <property type="entry name" value="Peptidase_C45_hydrolase"/>
</dbReference>
<organism evidence="2 3">
    <name type="scientific">Amygdalobacter nucleatus</name>
    <dbReference type="NCBI Taxonomy" id="3029274"/>
    <lineage>
        <taxon>Bacteria</taxon>
        <taxon>Bacillati</taxon>
        <taxon>Bacillota</taxon>
        <taxon>Clostridia</taxon>
        <taxon>Eubacteriales</taxon>
        <taxon>Oscillospiraceae</taxon>
        <taxon>Amygdalobacter</taxon>
    </lineage>
</organism>